<feature type="region of interest" description="Disordered" evidence="2">
    <location>
        <begin position="1"/>
        <end position="25"/>
    </location>
</feature>
<dbReference type="InterPro" id="IPR038610">
    <property type="entry name" value="FliK-like_C_sf"/>
</dbReference>
<dbReference type="Pfam" id="PF02120">
    <property type="entry name" value="Flg_hook"/>
    <property type="match status" value="1"/>
</dbReference>
<evidence type="ECO:0000259" key="3">
    <source>
        <dbReference type="Pfam" id="PF02120"/>
    </source>
</evidence>
<feature type="compositionally biased region" description="Pro residues" evidence="2">
    <location>
        <begin position="281"/>
        <end position="298"/>
    </location>
</feature>
<keyword evidence="1" id="KW-0175">Coiled coil</keyword>
<protein>
    <submittedName>
        <fullName evidence="4">Flagellar hook-length control protein FliK</fullName>
    </submittedName>
</protein>
<dbReference type="InterPro" id="IPR021136">
    <property type="entry name" value="Flagellar_hook_control-like_C"/>
</dbReference>
<feature type="compositionally biased region" description="Polar residues" evidence="2">
    <location>
        <begin position="414"/>
        <end position="423"/>
    </location>
</feature>
<evidence type="ECO:0000313" key="5">
    <source>
        <dbReference type="Proteomes" id="UP000295717"/>
    </source>
</evidence>
<keyword evidence="4" id="KW-0966">Cell projection</keyword>
<keyword evidence="4" id="KW-0282">Flagellum</keyword>
<feature type="compositionally biased region" description="Pro residues" evidence="2">
    <location>
        <begin position="355"/>
        <end position="377"/>
    </location>
</feature>
<dbReference type="Gene3D" id="3.30.750.140">
    <property type="match status" value="1"/>
</dbReference>
<feature type="region of interest" description="Disordered" evidence="2">
    <location>
        <begin position="251"/>
        <end position="488"/>
    </location>
</feature>
<accession>A0A4R3MXR7</accession>
<dbReference type="CDD" id="cd17470">
    <property type="entry name" value="T3SS_Flik_C"/>
    <property type="match status" value="1"/>
</dbReference>
<dbReference type="EMBL" id="SMAO01000005">
    <property type="protein sequence ID" value="TCT20597.1"/>
    <property type="molecule type" value="Genomic_DNA"/>
</dbReference>
<name>A0A4R3MXR7_9GAMM</name>
<sequence length="631" mass="66613">MSESILSAPPGPLGPTRLTPLTAASSPDQRLPLTLAIGARLEIQLTQTLSANRIEARLRVPGENMPWSTATRLQLSSPLPDLLARQAAAGTPSGNPIRLQADVVAVSPVLTLRILPQTSQPSGSATPSPTAGTREWMDAQIRQHLPQSRPLASTLESWIRRLPPSEGLDTPSVSQSPVATDVTQRMIATILNRLATTAELTDPVRLPDALKQSGIWLEALMAQTAANPAQRIDLTADLKGQLLRLAQQIRATNQAPPTPSTAPDTTAPARPQPASGAPNPGGNPTPSPDGRTPTPPTAPETSALARPQPEPAAIKPGGNPAPLPDGRTPTPPTESDTTAPARPQPEPGTTKPGGNPIPPSDGRTPSPPTAPIRPQPEPGTTKSGSNPTPLPDGRTPSTPPTAPIRPQPEPETPNPSGTTTPQPAGQKPLAPPTEPDMASPGRQPPESGSPNPTEPVRTASQAPPTDPAPQTQTRTPSTEPPPPPTLAREVDGMIKQVVTQQLQTLEAGTDPPRWVLELPFKTPAGLLTLEADIQREARAGQAETDGWSMRIRLNLPRLGPLSINLNLRADRLNASLQAEHQAAVEILRQHLATLRQQLEDRQIEIASLHASQRPRTDTGSTRRPPLLSEQA</sequence>
<gene>
    <name evidence="4" type="ORF">EDC35_10535</name>
</gene>
<dbReference type="Proteomes" id="UP000295717">
    <property type="component" value="Unassembled WGS sequence"/>
</dbReference>
<feature type="compositionally biased region" description="Pro residues" evidence="2">
    <location>
        <begin position="397"/>
        <end position="413"/>
    </location>
</feature>
<feature type="compositionally biased region" description="Low complexity" evidence="2">
    <location>
        <begin position="14"/>
        <end position="24"/>
    </location>
</feature>
<dbReference type="OrthoDB" id="7055780at2"/>
<evidence type="ECO:0000256" key="1">
    <source>
        <dbReference type="SAM" id="Coils"/>
    </source>
</evidence>
<comment type="caution">
    <text evidence="4">The sequence shown here is derived from an EMBL/GenBank/DDBJ whole genome shotgun (WGS) entry which is preliminary data.</text>
</comment>
<dbReference type="PRINTS" id="PR01217">
    <property type="entry name" value="PRICHEXTENSN"/>
</dbReference>
<feature type="domain" description="Flagellar hook-length control protein-like C-terminal" evidence="3">
    <location>
        <begin position="538"/>
        <end position="614"/>
    </location>
</feature>
<feature type="coiled-coil region" evidence="1">
    <location>
        <begin position="577"/>
        <end position="604"/>
    </location>
</feature>
<reference evidence="4 5" key="1">
    <citation type="submission" date="2019-03" db="EMBL/GenBank/DDBJ databases">
        <title>Genomic Encyclopedia of Type Strains, Phase IV (KMG-IV): sequencing the most valuable type-strain genomes for metagenomic binning, comparative biology and taxonomic classification.</title>
        <authorList>
            <person name="Goeker M."/>
        </authorList>
    </citation>
    <scope>NUCLEOTIDE SEQUENCE [LARGE SCALE GENOMIC DNA]</scope>
    <source>
        <strain evidence="4 5">DSM 13587</strain>
    </source>
</reference>
<dbReference type="AlphaFoldDB" id="A0A4R3MXR7"/>
<keyword evidence="4" id="KW-0969">Cilium</keyword>
<evidence type="ECO:0000313" key="4">
    <source>
        <dbReference type="EMBL" id="TCT20597.1"/>
    </source>
</evidence>
<keyword evidence="5" id="KW-1185">Reference proteome</keyword>
<dbReference type="RefSeq" id="WP_132977222.1">
    <property type="nucleotide sequence ID" value="NZ_SMAO01000005.1"/>
</dbReference>
<organism evidence="4 5">
    <name type="scientific">Thiobaca trueperi</name>
    <dbReference type="NCBI Taxonomy" id="127458"/>
    <lineage>
        <taxon>Bacteria</taxon>
        <taxon>Pseudomonadati</taxon>
        <taxon>Pseudomonadota</taxon>
        <taxon>Gammaproteobacteria</taxon>
        <taxon>Chromatiales</taxon>
        <taxon>Chromatiaceae</taxon>
        <taxon>Thiobaca</taxon>
    </lineage>
</organism>
<evidence type="ECO:0000256" key="2">
    <source>
        <dbReference type="SAM" id="MobiDB-lite"/>
    </source>
</evidence>
<feature type="compositionally biased region" description="Polar residues" evidence="2">
    <location>
        <begin position="378"/>
        <end position="387"/>
    </location>
</feature>
<feature type="compositionally biased region" description="Low complexity" evidence="2">
    <location>
        <begin position="458"/>
        <end position="477"/>
    </location>
</feature>
<proteinExistence type="predicted"/>
<feature type="region of interest" description="Disordered" evidence="2">
    <location>
        <begin position="607"/>
        <end position="631"/>
    </location>
</feature>
<feature type="compositionally biased region" description="Low complexity" evidence="2">
    <location>
        <begin position="261"/>
        <end position="280"/>
    </location>
</feature>